<reference evidence="13" key="1">
    <citation type="submission" date="2022-01" db="UniProtKB">
        <authorList>
            <consortium name="EnsemblMetazoa"/>
        </authorList>
    </citation>
    <scope>IDENTIFICATION</scope>
</reference>
<dbReference type="NCBIfam" id="TIGR01700">
    <property type="entry name" value="PNPH"/>
    <property type="match status" value="1"/>
</dbReference>
<dbReference type="EnsemblMetazoa" id="XM_014402019.2">
    <property type="protein sequence ID" value="XP_014257505.1"/>
    <property type="gene ID" value="LOC106671151"/>
</dbReference>
<dbReference type="EC" id="2.4.2.1" evidence="3 11"/>
<dbReference type="InterPro" id="IPR035994">
    <property type="entry name" value="Nucleoside_phosphorylase_sf"/>
</dbReference>
<keyword evidence="5 11" id="KW-0328">Glycosyltransferase</keyword>
<comment type="catalytic activity">
    <reaction evidence="7">
        <text>inosine + phosphate = alpha-D-ribose 1-phosphate + hypoxanthine</text>
        <dbReference type="Rhea" id="RHEA:27646"/>
        <dbReference type="ChEBI" id="CHEBI:17368"/>
        <dbReference type="ChEBI" id="CHEBI:17596"/>
        <dbReference type="ChEBI" id="CHEBI:43474"/>
        <dbReference type="ChEBI" id="CHEBI:57720"/>
        <dbReference type="EC" id="2.4.2.1"/>
    </reaction>
</comment>
<dbReference type="GO" id="GO:0009116">
    <property type="term" value="P:nucleoside metabolic process"/>
    <property type="evidence" value="ECO:0007669"/>
    <property type="project" value="InterPro"/>
</dbReference>
<evidence type="ECO:0000256" key="8">
    <source>
        <dbReference type="ARBA" id="ARBA00023929"/>
    </source>
</evidence>
<dbReference type="KEGG" id="clec:106671151"/>
<dbReference type="GO" id="GO:0005737">
    <property type="term" value="C:cytoplasm"/>
    <property type="evidence" value="ECO:0007669"/>
    <property type="project" value="TreeGrafter"/>
</dbReference>
<comment type="pathway">
    <text evidence="1 11">Purine metabolism; purine nucleoside salvage.</text>
</comment>
<dbReference type="InterPro" id="IPR011270">
    <property type="entry name" value="Pur_Nuc_Pase_Ino/Guo-sp"/>
</dbReference>
<evidence type="ECO:0000313" key="14">
    <source>
        <dbReference type="Proteomes" id="UP000494040"/>
    </source>
</evidence>
<sequence length="304" mass="33440">MLNGLMNCLNGRMVQNEDETCSYESVKEISTYLLSKTKIRPKLGLICGTGMGAVAHLLQNTNEFPYESIPNFPKSTVHGHAGKLIFGFIGSVPIMCMQGRVHYYEGYSLTRCALPVRVMKMCGVTHIIMSNAAGGVNANYSPGDIMLMKDHVNFLGFGGVNPLRGTNDERWGPRFVALNKAYSAEIRSMAKKAAAELGMNNVHEGVYALVGGPNFETVAEIRLLRQLGVDAVGMSTVGEVITAHHCGIVVFAFSLITNACVCDYVTNEMPNHEEVLEHGKKNENQIKMWITKLIEYISKEMPKT</sequence>
<comment type="catalytic activity">
    <reaction evidence="10">
        <text>guanosine + phosphate = alpha-D-ribose 1-phosphate + guanine</text>
        <dbReference type="Rhea" id="RHEA:13233"/>
        <dbReference type="ChEBI" id="CHEBI:16235"/>
        <dbReference type="ChEBI" id="CHEBI:16750"/>
        <dbReference type="ChEBI" id="CHEBI:43474"/>
        <dbReference type="ChEBI" id="CHEBI:57720"/>
        <dbReference type="EC" id="2.4.2.1"/>
    </reaction>
</comment>
<evidence type="ECO:0000259" key="12">
    <source>
        <dbReference type="Pfam" id="PF01048"/>
    </source>
</evidence>
<dbReference type="UniPathway" id="UPA00606"/>
<dbReference type="InterPro" id="IPR000845">
    <property type="entry name" value="Nucleoside_phosphorylase_d"/>
</dbReference>
<dbReference type="OrthoDB" id="10261782at2759"/>
<dbReference type="Gene3D" id="3.40.50.1580">
    <property type="entry name" value="Nucleoside phosphorylase domain"/>
    <property type="match status" value="1"/>
</dbReference>
<proteinExistence type="inferred from homology"/>
<evidence type="ECO:0000256" key="9">
    <source>
        <dbReference type="ARBA" id="ARBA00023950"/>
    </source>
</evidence>
<dbReference type="InterPro" id="IPR011268">
    <property type="entry name" value="Purine_phosphorylase"/>
</dbReference>
<dbReference type="OMA" id="EGVYAQF"/>
<dbReference type="PIRSF" id="PIRSF000477">
    <property type="entry name" value="PurNPase"/>
    <property type="match status" value="1"/>
</dbReference>
<accession>A0A8I6TGX4</accession>
<evidence type="ECO:0000256" key="6">
    <source>
        <dbReference type="ARBA" id="ARBA00022679"/>
    </source>
</evidence>
<protein>
    <recommendedName>
        <fullName evidence="4 11">Purine nucleoside phosphorylase</fullName>
        <ecNumber evidence="3 11">2.4.2.1</ecNumber>
    </recommendedName>
    <alternativeName>
        <fullName evidence="11">Inosine-guanosine phosphorylase</fullName>
    </alternativeName>
</protein>
<feature type="domain" description="Nucleoside phosphorylase" evidence="12">
    <location>
        <begin position="42"/>
        <end position="294"/>
    </location>
</feature>
<name>A0A8I6TGX4_CIMLE</name>
<evidence type="ECO:0000256" key="5">
    <source>
        <dbReference type="ARBA" id="ARBA00022676"/>
    </source>
</evidence>
<evidence type="ECO:0000256" key="4">
    <source>
        <dbReference type="ARBA" id="ARBA00013834"/>
    </source>
</evidence>
<evidence type="ECO:0000256" key="1">
    <source>
        <dbReference type="ARBA" id="ARBA00005058"/>
    </source>
</evidence>
<comment type="catalytic activity">
    <reaction evidence="9">
        <text>2'-deoxyinosine + phosphate = 2-deoxy-alpha-D-ribose 1-phosphate + hypoxanthine</text>
        <dbReference type="Rhea" id="RHEA:27750"/>
        <dbReference type="ChEBI" id="CHEBI:17368"/>
        <dbReference type="ChEBI" id="CHEBI:28997"/>
        <dbReference type="ChEBI" id="CHEBI:43474"/>
        <dbReference type="ChEBI" id="CHEBI:57259"/>
        <dbReference type="EC" id="2.4.2.1"/>
    </reaction>
</comment>
<dbReference type="SUPFAM" id="SSF53167">
    <property type="entry name" value="Purine and uridine phosphorylases"/>
    <property type="match status" value="1"/>
</dbReference>
<comment type="similarity">
    <text evidence="2 11">Belongs to the PNP/MTAP phosphorylase family.</text>
</comment>
<evidence type="ECO:0000313" key="13">
    <source>
        <dbReference type="EnsemblMetazoa" id="XP_014257505.1"/>
    </source>
</evidence>
<evidence type="ECO:0000256" key="7">
    <source>
        <dbReference type="ARBA" id="ARBA00023918"/>
    </source>
</evidence>
<dbReference type="NCBIfam" id="TIGR01697">
    <property type="entry name" value="PNPH-PUNA-XAPA"/>
    <property type="match status" value="1"/>
</dbReference>
<dbReference type="PANTHER" id="PTHR11904">
    <property type="entry name" value="METHYLTHIOADENOSINE/PURINE NUCLEOSIDE PHOSPHORYLASE"/>
    <property type="match status" value="1"/>
</dbReference>
<comment type="catalytic activity">
    <reaction evidence="8">
        <text>2'-deoxyguanosine + phosphate = 2-deoxy-alpha-D-ribose 1-phosphate + guanine</text>
        <dbReference type="Rhea" id="RHEA:27738"/>
        <dbReference type="ChEBI" id="CHEBI:16235"/>
        <dbReference type="ChEBI" id="CHEBI:17172"/>
        <dbReference type="ChEBI" id="CHEBI:43474"/>
        <dbReference type="ChEBI" id="CHEBI:57259"/>
        <dbReference type="EC" id="2.4.2.1"/>
    </reaction>
</comment>
<dbReference type="AlphaFoldDB" id="A0A8I6TGX4"/>
<evidence type="ECO:0000256" key="11">
    <source>
        <dbReference type="PIRNR" id="PIRNR000477"/>
    </source>
</evidence>
<dbReference type="CDD" id="cd09009">
    <property type="entry name" value="PNP-EcPNPII_like"/>
    <property type="match status" value="1"/>
</dbReference>
<keyword evidence="6 11" id="KW-0808">Transferase</keyword>
<dbReference type="GeneID" id="106671151"/>
<evidence type="ECO:0000256" key="10">
    <source>
        <dbReference type="ARBA" id="ARBA00023970"/>
    </source>
</evidence>
<dbReference type="Pfam" id="PF01048">
    <property type="entry name" value="PNP_UDP_1"/>
    <property type="match status" value="1"/>
</dbReference>
<dbReference type="RefSeq" id="XP_014257505.1">
    <property type="nucleotide sequence ID" value="XM_014402019.2"/>
</dbReference>
<dbReference type="FunFam" id="3.40.50.1580:FF:000004">
    <property type="entry name" value="Purine nucleoside phosphorylase"/>
    <property type="match status" value="1"/>
</dbReference>
<dbReference type="Proteomes" id="UP000494040">
    <property type="component" value="Unassembled WGS sequence"/>
</dbReference>
<dbReference type="PANTHER" id="PTHR11904:SF9">
    <property type="entry name" value="PURINE NUCLEOSIDE PHOSPHORYLASE-RELATED"/>
    <property type="match status" value="1"/>
</dbReference>
<keyword evidence="14" id="KW-1185">Reference proteome</keyword>
<organism evidence="13 14">
    <name type="scientific">Cimex lectularius</name>
    <name type="common">Bed bug</name>
    <name type="synonym">Acanthia lectularia</name>
    <dbReference type="NCBI Taxonomy" id="79782"/>
    <lineage>
        <taxon>Eukaryota</taxon>
        <taxon>Metazoa</taxon>
        <taxon>Ecdysozoa</taxon>
        <taxon>Arthropoda</taxon>
        <taxon>Hexapoda</taxon>
        <taxon>Insecta</taxon>
        <taxon>Pterygota</taxon>
        <taxon>Neoptera</taxon>
        <taxon>Paraneoptera</taxon>
        <taxon>Hemiptera</taxon>
        <taxon>Heteroptera</taxon>
        <taxon>Panheteroptera</taxon>
        <taxon>Cimicomorpha</taxon>
        <taxon>Cimicidae</taxon>
        <taxon>Cimex</taxon>
    </lineage>
</organism>
<evidence type="ECO:0000256" key="3">
    <source>
        <dbReference type="ARBA" id="ARBA00011886"/>
    </source>
</evidence>
<evidence type="ECO:0000256" key="2">
    <source>
        <dbReference type="ARBA" id="ARBA00006751"/>
    </source>
</evidence>
<comment type="function">
    <text evidence="11">The purine nucleoside phosphorylases catalyze the phosphorolytic breakdown of the N-glycosidic bond in the beta-(deoxy)ribonucleoside molecules, with the formation of the corresponding free purine bases and pentose-1-phosphate.</text>
</comment>
<dbReference type="GO" id="GO:0004731">
    <property type="term" value="F:purine-nucleoside phosphorylase activity"/>
    <property type="evidence" value="ECO:0007669"/>
    <property type="project" value="UniProtKB-EC"/>
</dbReference>
<dbReference type="NCBIfam" id="NF006054">
    <property type="entry name" value="PRK08202.1"/>
    <property type="match status" value="1"/>
</dbReference>